<evidence type="ECO:0000313" key="4">
    <source>
        <dbReference type="Proteomes" id="UP000030765"/>
    </source>
</evidence>
<keyword evidence="2" id="KW-0407">Ion channel</keyword>
<evidence type="ECO:0000313" key="3">
    <source>
        <dbReference type="EnsemblMetazoa" id="ASIC007532-PA"/>
    </source>
</evidence>
<keyword evidence="2" id="KW-0813">Transport</keyword>
<feature type="region of interest" description="Disordered" evidence="1">
    <location>
        <begin position="26"/>
        <end position="49"/>
    </location>
</feature>
<evidence type="ECO:0000256" key="1">
    <source>
        <dbReference type="SAM" id="MobiDB-lite"/>
    </source>
</evidence>
<reference evidence="3" key="2">
    <citation type="submission" date="2020-05" db="UniProtKB">
        <authorList>
            <consortium name="EnsemblMetazoa"/>
        </authorList>
    </citation>
    <scope>IDENTIFICATION</scope>
</reference>
<dbReference type="GO" id="GO:0034220">
    <property type="term" value="P:monoatomic ion transmembrane transport"/>
    <property type="evidence" value="ECO:0007669"/>
    <property type="project" value="UniProtKB-KW"/>
</dbReference>
<protein>
    <submittedName>
        <fullName evidence="2 3">Sodium channel protein type 4 subunit alpha-like protein</fullName>
    </submittedName>
</protein>
<dbReference type="EnsemblMetazoa" id="ASIC007532-RA">
    <property type="protein sequence ID" value="ASIC007532-PA"/>
    <property type="gene ID" value="ASIC007532"/>
</dbReference>
<gene>
    <name evidence="2" type="ORF">ZHAS_00007532</name>
</gene>
<keyword evidence="2" id="KW-0406">Ion transport</keyword>
<name>A0A084VQ26_ANOSI</name>
<dbReference type="EMBL" id="KE525002">
    <property type="protein sequence ID" value="KFB40070.1"/>
    <property type="molecule type" value="Genomic_DNA"/>
</dbReference>
<dbReference type="AlphaFoldDB" id="A0A084VQ26"/>
<accession>A0A084VQ26</accession>
<dbReference type="EMBL" id="ATLV01015108">
    <property type="status" value="NOT_ANNOTATED_CDS"/>
    <property type="molecule type" value="Genomic_DNA"/>
</dbReference>
<dbReference type="VEuPathDB" id="VectorBase:ASIC007532"/>
<dbReference type="Proteomes" id="UP000030765">
    <property type="component" value="Unassembled WGS sequence"/>
</dbReference>
<sequence length="108" mass="11752">MEETKVRVPLFAWLVTSTESALGRLPGSLPSDVGSPFNSPRHNIRETRTNPPLMLVANAAGMRRQQISQINFTGGKAPALAEDFSSEAHRSTSCVTRGVWKLFGRGSL</sequence>
<organism evidence="2">
    <name type="scientific">Anopheles sinensis</name>
    <name type="common">Mosquito</name>
    <dbReference type="NCBI Taxonomy" id="74873"/>
    <lineage>
        <taxon>Eukaryota</taxon>
        <taxon>Metazoa</taxon>
        <taxon>Ecdysozoa</taxon>
        <taxon>Arthropoda</taxon>
        <taxon>Hexapoda</taxon>
        <taxon>Insecta</taxon>
        <taxon>Pterygota</taxon>
        <taxon>Neoptera</taxon>
        <taxon>Endopterygota</taxon>
        <taxon>Diptera</taxon>
        <taxon>Nematocera</taxon>
        <taxon>Culicoidea</taxon>
        <taxon>Culicidae</taxon>
        <taxon>Anophelinae</taxon>
        <taxon>Anopheles</taxon>
    </lineage>
</organism>
<reference evidence="2 4" key="1">
    <citation type="journal article" date="2014" name="BMC Genomics">
        <title>Genome sequence of Anopheles sinensis provides insight into genetics basis of mosquito competence for malaria parasites.</title>
        <authorList>
            <person name="Zhou D."/>
            <person name="Zhang D."/>
            <person name="Ding G."/>
            <person name="Shi L."/>
            <person name="Hou Q."/>
            <person name="Ye Y."/>
            <person name="Xu Y."/>
            <person name="Zhou H."/>
            <person name="Xiong C."/>
            <person name="Li S."/>
            <person name="Yu J."/>
            <person name="Hong S."/>
            <person name="Yu X."/>
            <person name="Zou P."/>
            <person name="Chen C."/>
            <person name="Chang X."/>
            <person name="Wang W."/>
            <person name="Lv Y."/>
            <person name="Sun Y."/>
            <person name="Ma L."/>
            <person name="Shen B."/>
            <person name="Zhu C."/>
        </authorList>
    </citation>
    <scope>NUCLEOTIDE SEQUENCE [LARGE SCALE GENOMIC DNA]</scope>
</reference>
<evidence type="ECO:0000313" key="2">
    <source>
        <dbReference type="EMBL" id="KFB40070.1"/>
    </source>
</evidence>
<proteinExistence type="predicted"/>
<keyword evidence="4" id="KW-1185">Reference proteome</keyword>